<gene>
    <name evidence="1" type="ORF">CACET_c06200</name>
</gene>
<organism evidence="1 2">
    <name type="scientific">Clostridium aceticum</name>
    <dbReference type="NCBI Taxonomy" id="84022"/>
    <lineage>
        <taxon>Bacteria</taxon>
        <taxon>Bacillati</taxon>
        <taxon>Bacillota</taxon>
        <taxon>Clostridia</taxon>
        <taxon>Eubacteriales</taxon>
        <taxon>Clostridiaceae</taxon>
        <taxon>Clostridium</taxon>
    </lineage>
</organism>
<dbReference type="Proteomes" id="UP000035704">
    <property type="component" value="Chromosome"/>
</dbReference>
<evidence type="ECO:0000313" key="2">
    <source>
        <dbReference type="Proteomes" id="UP000035704"/>
    </source>
</evidence>
<evidence type="ECO:0000313" key="1">
    <source>
        <dbReference type="EMBL" id="AKL94130.1"/>
    </source>
</evidence>
<dbReference type="OrthoDB" id="95698at2"/>
<dbReference type="KEGG" id="cace:CACET_c06200"/>
<dbReference type="RefSeq" id="WP_044823029.1">
    <property type="nucleotide sequence ID" value="NZ_CP009687.1"/>
</dbReference>
<dbReference type="EMBL" id="CP009687">
    <property type="protein sequence ID" value="AKL94130.1"/>
    <property type="molecule type" value="Genomic_DNA"/>
</dbReference>
<keyword evidence="2" id="KW-1185">Reference proteome</keyword>
<accession>A0A0D8IDX7</accession>
<dbReference type="AlphaFoldDB" id="A0A0D8IDX7"/>
<protein>
    <submittedName>
        <fullName evidence="1">Uncharacterized protein</fullName>
    </submittedName>
</protein>
<dbReference type="Gene3D" id="2.20.25.270">
    <property type="match status" value="1"/>
</dbReference>
<dbReference type="STRING" id="84022.CACET_c06200"/>
<reference evidence="1 2" key="1">
    <citation type="submission" date="2014-10" db="EMBL/GenBank/DDBJ databases">
        <title>Genome sequence of Clostridium aceticum DSM 1496.</title>
        <authorList>
            <person name="Poehlein A."/>
            <person name="Schiel-Bengelsdorf B."/>
            <person name="Gottschalk G."/>
            <person name="Duerre P."/>
            <person name="Daniel R."/>
        </authorList>
    </citation>
    <scope>NUCLEOTIDE SEQUENCE [LARGE SCALE GENOMIC DNA]</scope>
    <source>
        <strain evidence="1 2">DSM 1496</strain>
    </source>
</reference>
<proteinExistence type="predicted"/>
<sequence length="101" mass="11277">MAGCGCSKKNEKTKKECPLCGKPSGNIHYLAIRPVVKEDLKKLVQEDSYYICNNSDCDVVFFNEETEIIFLTRDIDMTSNFYEVSKSNTKCSKGCGGCKGE</sequence>
<dbReference type="Pfam" id="PF18423">
    <property type="entry name" value="zf_CopZ"/>
    <property type="match status" value="1"/>
</dbReference>
<dbReference type="PATRIC" id="fig|84022.5.peg.1468"/>
<dbReference type="InterPro" id="IPR040890">
    <property type="entry name" value="Znf_CopZ"/>
</dbReference>
<name>A0A0D8IDX7_9CLOT</name>